<name>A0A1Y9H3A8_9DIPT</name>
<feature type="coiled-coil region" evidence="1">
    <location>
        <begin position="805"/>
        <end position="912"/>
    </location>
</feature>
<feature type="coiled-coil region" evidence="1">
    <location>
        <begin position="1039"/>
        <end position="1133"/>
    </location>
</feature>
<dbReference type="SUPFAM" id="SSF57997">
    <property type="entry name" value="Tropomyosin"/>
    <property type="match status" value="1"/>
</dbReference>
<evidence type="ECO:0000313" key="3">
    <source>
        <dbReference type="EnsemblMetazoa" id="ADIR015998-PB"/>
    </source>
</evidence>
<evidence type="ECO:0000256" key="2">
    <source>
        <dbReference type="SAM" id="MobiDB-lite"/>
    </source>
</evidence>
<dbReference type="Proteomes" id="UP000075884">
    <property type="component" value="Unassembled WGS sequence"/>
</dbReference>
<reference evidence="3" key="2">
    <citation type="submission" date="2020-05" db="UniProtKB">
        <authorList>
            <consortium name="EnsemblMetazoa"/>
        </authorList>
    </citation>
    <scope>IDENTIFICATION</scope>
    <source>
        <strain evidence="3">WRAIR2</strain>
    </source>
</reference>
<dbReference type="GO" id="GO:0005737">
    <property type="term" value="C:cytoplasm"/>
    <property type="evidence" value="ECO:0007669"/>
    <property type="project" value="TreeGrafter"/>
</dbReference>
<keyword evidence="1" id="KW-0175">Coiled coil</keyword>
<dbReference type="PANTHER" id="PTHR45615">
    <property type="entry name" value="MYOSIN HEAVY CHAIN, NON-MUSCLE"/>
    <property type="match status" value="1"/>
</dbReference>
<dbReference type="VEuPathDB" id="VectorBase:ADIR015998"/>
<feature type="coiled-coil region" evidence="1">
    <location>
        <begin position="195"/>
        <end position="277"/>
    </location>
</feature>
<evidence type="ECO:0000313" key="4">
    <source>
        <dbReference type="Proteomes" id="UP000075884"/>
    </source>
</evidence>
<dbReference type="GO" id="GO:0051015">
    <property type="term" value="F:actin filament binding"/>
    <property type="evidence" value="ECO:0007669"/>
    <property type="project" value="TreeGrafter"/>
</dbReference>
<accession>A0A1Y9H3A8</accession>
<feature type="region of interest" description="Disordered" evidence="2">
    <location>
        <begin position="461"/>
        <end position="488"/>
    </location>
</feature>
<dbReference type="EnsemblMetazoa" id="ADIR015998-RB">
    <property type="protein sequence ID" value="ADIR015998-PB"/>
    <property type="gene ID" value="ADIR015998"/>
</dbReference>
<dbReference type="Gene3D" id="1.10.287.1490">
    <property type="match status" value="2"/>
</dbReference>
<protein>
    <submittedName>
        <fullName evidence="3">Uncharacterized protein</fullName>
    </submittedName>
</protein>
<feature type="region of interest" description="Disordered" evidence="2">
    <location>
        <begin position="1265"/>
        <end position="1296"/>
    </location>
</feature>
<feature type="coiled-coil region" evidence="1">
    <location>
        <begin position="605"/>
        <end position="646"/>
    </location>
</feature>
<reference evidence="4" key="1">
    <citation type="submission" date="2013-03" db="EMBL/GenBank/DDBJ databases">
        <title>The Genome Sequence of Anopheles dirus WRAIR2.</title>
        <authorList>
            <consortium name="The Broad Institute Genomics Platform"/>
            <person name="Neafsey D.E."/>
            <person name="Walton C."/>
            <person name="Walker B."/>
            <person name="Young S.K."/>
            <person name="Zeng Q."/>
            <person name="Gargeya S."/>
            <person name="Fitzgerald M."/>
            <person name="Haas B."/>
            <person name="Abouelleil A."/>
            <person name="Allen A.W."/>
            <person name="Alvarado L."/>
            <person name="Arachchi H.M."/>
            <person name="Berlin A.M."/>
            <person name="Chapman S.B."/>
            <person name="Gainer-Dewar J."/>
            <person name="Goldberg J."/>
            <person name="Griggs A."/>
            <person name="Gujja S."/>
            <person name="Hansen M."/>
            <person name="Howarth C."/>
            <person name="Imamovic A."/>
            <person name="Ireland A."/>
            <person name="Larimer J."/>
            <person name="McCowan C."/>
            <person name="Murphy C."/>
            <person name="Pearson M."/>
            <person name="Poon T.W."/>
            <person name="Priest M."/>
            <person name="Roberts A."/>
            <person name="Saif S."/>
            <person name="Shea T."/>
            <person name="Sisk P."/>
            <person name="Sykes S."/>
            <person name="Wortman J."/>
            <person name="Nusbaum C."/>
            <person name="Birren B."/>
        </authorList>
    </citation>
    <scope>NUCLEOTIDE SEQUENCE [LARGE SCALE GENOMIC DNA]</scope>
    <source>
        <strain evidence="4">WRAIR2</strain>
    </source>
</reference>
<sequence>MELAGGEAKQSHPDSGDSLPTMNPADSPLPHTEVPAEQHDDTALNARLLDQLNEQFEKQLQLGESEGLDDGFKLKVYGGWVNSLRTLNTELVQSLREMQDTCMERMHLMRAAYLKDLVRYGPDVRMKRVTTAPDSTPAGPDEPPVTLDLSSNYRILPSTDEMLLTELDSKARTIDELREQMAGQRCALAENGSMLEQLRNITREREKQLDDKRAEITILRQQIVSLNDQLQKAKMSSAASTDNRSLISEITDHHDKITQLRKKLKEQEDKLRQANTAIQFRDEVITQQRQEIKLLNEKFPFDQPSANSTTLTISNAASFDSMLTGDGPGLVEETETRFRSDHLSRSLIDELGTVQRGSETETQCVLLLKRELAELREQLHEQKKRPGKDGRARVETEKALLRLRGACEELLQTTGKLCGSGNDWRREDCDGRAVRFDDDDKLIEAMRDRCEVLYQQLSSEHTVEQDEGIGSASTSRLEHSEPTGHSNGQQQLMACIEQQLKRLLGTKEHSNNSATESLSSLTFGLDEGCTLQGLIDDLKKEIESKDLVLRDRHTEMERLQQELAARDRTLNQVRTRQELVDSERASLLEKIASLEECADDQTRTIAMLNTEKMKLMRQVDDLKETLQQYRDNLQQTSEEKIAIEDECKNLLVTVSNLRVALEETKRNGSSSVSVLHELVENLQLEVILLSEQLNDAFKENLSKDNELDHYRDSNLQLRCQLAELSRELGDLKDISDAADIRQELAEQKRHLYGLLKDDVKQLQDQLNGVRGEIVSRQQDLGHLSYFREKCAEMERLHELEVSQQRSKHSSELKQLRREIESLSNQLASSVDTSKQHEKTVEALATLETTILQLNEHNQVLQKTIQAYQESIVQLEQQLGGSQHQLTTAREQLDELRARGDDQEHKIGDLKADRERLSGELALQRRMCKCGNASGSRERAKVPLSHSLQKQLAQKALEVTRAQDELAQRSEEWKRRETDYVGHRVRATEQTTALIEQLSELKGRFSNLEQSAHMKDELIERLQLSLRDVSRKLTVRQDQFTEIEAKNGQLADALERARQEALLCEKRCTEELSNVRRCSMDQKNQLQQYERQLGRVRADVDAIRDKCEQISSERDVLREECQGLRERLATYEGKESALCEVVKSNQDELAVKASRVLELEETNRKLVQNYQHLKNFHEDLNKQYRLGQLELEQLRDCSKKLLEFKQQTLSTKELTRKSVTEWKEREAQYCQEVGRLKKRTELLEQDRTKLIGKLNAYHRDNTILARRGQQQQQQQHQPPAQLPSRQHSPYDDNRRSFNLTPLHQTFYPPEAFKLVRSSSDPNCNESDELLQKVDLTCSQLQQIRRFWHQGLKEVFPNEP</sequence>
<dbReference type="GO" id="GO:0032982">
    <property type="term" value="C:myosin filament"/>
    <property type="evidence" value="ECO:0007669"/>
    <property type="project" value="TreeGrafter"/>
</dbReference>
<dbReference type="PANTHER" id="PTHR45615:SF40">
    <property type="entry name" value="MYOSIN HEAVY CHAIN, NON-MUSCLE"/>
    <property type="match status" value="1"/>
</dbReference>
<dbReference type="STRING" id="7168.A0A1Y9H3A8"/>
<feature type="coiled-coil region" evidence="1">
    <location>
        <begin position="679"/>
        <end position="734"/>
    </location>
</feature>
<evidence type="ECO:0000256" key="1">
    <source>
        <dbReference type="SAM" id="Coils"/>
    </source>
</evidence>
<keyword evidence="4" id="KW-1185">Reference proteome</keyword>
<feature type="region of interest" description="Disordered" evidence="2">
    <location>
        <begin position="1"/>
        <end position="35"/>
    </location>
</feature>
<feature type="compositionally biased region" description="Low complexity" evidence="2">
    <location>
        <begin position="1268"/>
        <end position="1282"/>
    </location>
</feature>
<organism evidence="3 4">
    <name type="scientific">Anopheles dirus</name>
    <dbReference type="NCBI Taxonomy" id="7168"/>
    <lineage>
        <taxon>Eukaryota</taxon>
        <taxon>Metazoa</taxon>
        <taxon>Ecdysozoa</taxon>
        <taxon>Arthropoda</taxon>
        <taxon>Hexapoda</taxon>
        <taxon>Insecta</taxon>
        <taxon>Pterygota</taxon>
        <taxon>Neoptera</taxon>
        <taxon>Endopterygota</taxon>
        <taxon>Diptera</taxon>
        <taxon>Nematocera</taxon>
        <taxon>Culicoidea</taxon>
        <taxon>Culicidae</taxon>
        <taxon>Anophelinae</taxon>
        <taxon>Anopheles</taxon>
    </lineage>
</organism>
<dbReference type="GO" id="GO:0016460">
    <property type="term" value="C:myosin II complex"/>
    <property type="evidence" value="ECO:0007669"/>
    <property type="project" value="TreeGrafter"/>
</dbReference>
<proteinExistence type="predicted"/>
<dbReference type="GO" id="GO:0000146">
    <property type="term" value="F:microfilament motor activity"/>
    <property type="evidence" value="ECO:0007669"/>
    <property type="project" value="TreeGrafter"/>
</dbReference>